<dbReference type="OrthoDB" id="420169at2759"/>
<evidence type="ECO:0000313" key="1">
    <source>
        <dbReference type="EMBL" id="CEF59665.1"/>
    </source>
</evidence>
<dbReference type="WormBase" id="SRAE_X000141100">
    <property type="protein sequence ID" value="SRP04673"/>
    <property type="gene ID" value="WBGene00266979"/>
</dbReference>
<evidence type="ECO:0000313" key="3">
    <source>
        <dbReference type="WBParaSite" id="SRAE_X000141100.1"/>
    </source>
</evidence>
<name>A0A090KUX7_STRRB</name>
<dbReference type="Proteomes" id="UP000035682">
    <property type="component" value="Unplaced"/>
</dbReference>
<dbReference type="InterPro" id="IPR050951">
    <property type="entry name" value="Retrovirus_Pol_polyprotein"/>
</dbReference>
<dbReference type="EMBL" id="LN609396">
    <property type="protein sequence ID" value="CEF59665.1"/>
    <property type="molecule type" value="Genomic_DNA"/>
</dbReference>
<keyword evidence="2" id="KW-1185">Reference proteome</keyword>
<gene>
    <name evidence="1 3 4" type="ORF">SRAE_X000141100</name>
</gene>
<accession>A0A090KUX7</accession>
<dbReference type="CTD" id="36384473"/>
<reference evidence="1" key="2">
    <citation type="submission" date="2014-09" db="EMBL/GenBank/DDBJ databases">
        <authorList>
            <person name="Aslett A.Martin."/>
        </authorList>
    </citation>
    <scope>NUCLEOTIDE SEQUENCE</scope>
    <source>
        <strain evidence="1">ED321 Heterogonic</strain>
    </source>
</reference>
<sequence>MKLSVKKCKFGTNKDQLIGWKINEGIEIPEEKLKRLYSLPVPLSKEELKSTLAKFQFKAQCIPEYSKYAAPLHKYTGTEEFDEEKVRMQFQKLKEYKNECETFFFRRREDIEVRDSLVLVKDRIIVPAQVIKKVAKKLHEGHRSGSAMIKEAKRYFWFENMENVLMKEYRKCDK</sequence>
<dbReference type="SUPFAM" id="SSF56672">
    <property type="entry name" value="DNA/RNA polymerases"/>
    <property type="match status" value="1"/>
</dbReference>
<reference evidence="3" key="3">
    <citation type="submission" date="2020-12" db="UniProtKB">
        <authorList>
            <consortium name="WormBaseParasite"/>
        </authorList>
    </citation>
    <scope>IDENTIFICATION</scope>
</reference>
<dbReference type="InterPro" id="IPR043502">
    <property type="entry name" value="DNA/RNA_pol_sf"/>
</dbReference>
<dbReference type="GeneID" id="36384473"/>
<reference evidence="2" key="1">
    <citation type="submission" date="2014-09" db="EMBL/GenBank/DDBJ databases">
        <authorList>
            <person name="Martin A.A."/>
        </authorList>
    </citation>
    <scope>NUCLEOTIDE SEQUENCE</scope>
    <source>
        <strain evidence="2">ED321</strain>
    </source>
</reference>
<dbReference type="AlphaFoldDB" id="A0A090KUX7"/>
<organism evidence="1">
    <name type="scientific">Strongyloides ratti</name>
    <name type="common">Parasitic roundworm</name>
    <dbReference type="NCBI Taxonomy" id="34506"/>
    <lineage>
        <taxon>Eukaryota</taxon>
        <taxon>Metazoa</taxon>
        <taxon>Ecdysozoa</taxon>
        <taxon>Nematoda</taxon>
        <taxon>Chromadorea</taxon>
        <taxon>Rhabditida</taxon>
        <taxon>Tylenchina</taxon>
        <taxon>Panagrolaimomorpha</taxon>
        <taxon>Strongyloidoidea</taxon>
        <taxon>Strongyloididae</taxon>
        <taxon>Strongyloides</taxon>
    </lineage>
</organism>
<proteinExistence type="predicted"/>
<protein>
    <submittedName>
        <fullName evidence="3">Integrase_H2C2 domain-containing protein</fullName>
    </submittedName>
</protein>
<evidence type="ECO:0000313" key="4">
    <source>
        <dbReference type="WormBase" id="SRAE_X000141100"/>
    </source>
</evidence>
<dbReference type="Gene3D" id="1.10.340.70">
    <property type="match status" value="1"/>
</dbReference>
<dbReference type="PANTHER" id="PTHR37984">
    <property type="entry name" value="PROTEIN CBG26694"/>
    <property type="match status" value="1"/>
</dbReference>
<dbReference type="RefSeq" id="XP_024498876.1">
    <property type="nucleotide sequence ID" value="XM_024648641.1"/>
</dbReference>
<dbReference type="WBParaSite" id="SRAE_X000141100.1">
    <property type="protein sequence ID" value="SRAE_X000141100.1"/>
    <property type="gene ID" value="WBGene00266979"/>
</dbReference>
<dbReference type="PANTHER" id="PTHR37984:SF5">
    <property type="entry name" value="PROTEIN NYNRIN-LIKE"/>
    <property type="match status" value="1"/>
</dbReference>
<evidence type="ECO:0000313" key="2">
    <source>
        <dbReference type="Proteomes" id="UP000035682"/>
    </source>
</evidence>